<keyword evidence="2" id="KW-1185">Reference proteome</keyword>
<gene>
    <name evidence="1" type="ORF">C7M51_02211</name>
</gene>
<evidence type="ECO:0000313" key="1">
    <source>
        <dbReference type="EMBL" id="QHM71918.1"/>
    </source>
</evidence>
<proteinExistence type="predicted"/>
<organism evidence="1 2">
    <name type="scientific">Mixta intestinalis</name>
    <dbReference type="NCBI Taxonomy" id="1615494"/>
    <lineage>
        <taxon>Bacteria</taxon>
        <taxon>Pseudomonadati</taxon>
        <taxon>Pseudomonadota</taxon>
        <taxon>Gammaproteobacteria</taxon>
        <taxon>Enterobacterales</taxon>
        <taxon>Erwiniaceae</taxon>
        <taxon>Mixta</taxon>
    </lineage>
</organism>
<dbReference type="KEGG" id="mint:C7M51_02211"/>
<name>A0A6P1Q1M5_9GAMM</name>
<protein>
    <submittedName>
        <fullName evidence="1">Uncharacterized protein</fullName>
    </submittedName>
</protein>
<dbReference type="Proteomes" id="UP000464053">
    <property type="component" value="Chromosome"/>
</dbReference>
<accession>A0A6P1Q1M5</accession>
<dbReference type="EMBL" id="CP028271">
    <property type="protein sequence ID" value="QHM71918.1"/>
    <property type="molecule type" value="Genomic_DNA"/>
</dbReference>
<dbReference type="AlphaFoldDB" id="A0A6P1Q1M5"/>
<evidence type="ECO:0000313" key="2">
    <source>
        <dbReference type="Proteomes" id="UP000464053"/>
    </source>
</evidence>
<reference evidence="1 2" key="1">
    <citation type="submission" date="2018-03" db="EMBL/GenBank/DDBJ databases">
        <title>Pantoea intestinalis SRCM103226 isolated form the mealworm.</title>
        <authorList>
            <person name="Jeong D.-Y."/>
            <person name="Kim J.W."/>
        </authorList>
    </citation>
    <scope>NUCLEOTIDE SEQUENCE [LARGE SCALE GENOMIC DNA]</scope>
    <source>
        <strain evidence="1 2">SRCM103226</strain>
    </source>
</reference>
<dbReference type="RefSeq" id="WP_160621844.1">
    <property type="nucleotide sequence ID" value="NZ_CP028271.1"/>
</dbReference>
<sequence length="100" mass="11092">MDEALQRKIALVTVNPKPERHTGLAPQGMELLLTLPLASNFNKRSKMLLSPKRQNINQKSVNSVLAAMPPEKISHNPTLRVGLRSELSAWGADRASRRQA</sequence>